<protein>
    <submittedName>
        <fullName evidence="2">Uncharacterized protein</fullName>
    </submittedName>
</protein>
<evidence type="ECO:0000313" key="2">
    <source>
        <dbReference type="EMBL" id="PFE11952.1"/>
    </source>
</evidence>
<feature type="transmembrane region" description="Helical" evidence="1">
    <location>
        <begin position="113"/>
        <end position="141"/>
    </location>
</feature>
<feature type="transmembrane region" description="Helical" evidence="1">
    <location>
        <begin position="73"/>
        <end position="92"/>
    </location>
</feature>
<accession>A0A2A8ZW92</accession>
<feature type="transmembrane region" description="Helical" evidence="1">
    <location>
        <begin position="199"/>
        <end position="219"/>
    </location>
</feature>
<dbReference type="Proteomes" id="UP000220032">
    <property type="component" value="Unassembled WGS sequence"/>
</dbReference>
<keyword evidence="1" id="KW-1133">Transmembrane helix</keyword>
<feature type="transmembrane region" description="Helical" evidence="1">
    <location>
        <begin position="169"/>
        <end position="187"/>
    </location>
</feature>
<name>A0A2A8ZW92_BACCE</name>
<dbReference type="EMBL" id="NTRR01000033">
    <property type="protein sequence ID" value="PFE11952.1"/>
    <property type="molecule type" value="Genomic_DNA"/>
</dbReference>
<sequence length="269" mass="30434">MGIIVAEIKKGICNKMFLLSILLGIIMICYSAYTSLKPYLFLSSASDITESQVNLLKELAFNRYEVWVYGTDFYVLISPLLACLAYSTSYRLDIETNFINCILVRTKKKYYQIAKISATALSGALSVSFPLILFFIISSIFLQGDITKPLKIYPFGVLSEIYNYNPNQYILFFIVVHFVFGAVYSIFSLALSSIIKNRLIALITPLIFLYVGTITFHTIGLPRFSPGVVNSFYQMKTVTLLDITLHLLGMLIISLSVFFISSRKELEKI</sequence>
<reference evidence="2 3" key="1">
    <citation type="submission" date="2017-09" db="EMBL/GenBank/DDBJ databases">
        <title>Large-scale bioinformatics analysis of Bacillus genomes uncovers conserved roles of natural products in bacterial physiology.</title>
        <authorList>
            <consortium name="Agbiome Team Llc"/>
            <person name="Bleich R.M."/>
            <person name="Grubbs K.J."/>
            <person name="Santa Maria K.C."/>
            <person name="Allen S.E."/>
            <person name="Farag S."/>
            <person name="Shank E.A."/>
            <person name="Bowers A."/>
        </authorList>
    </citation>
    <scope>NUCLEOTIDE SEQUENCE [LARGE SCALE GENOMIC DNA]</scope>
    <source>
        <strain evidence="2 3">AFS022681</strain>
    </source>
</reference>
<proteinExistence type="predicted"/>
<keyword evidence="1" id="KW-0812">Transmembrane</keyword>
<gene>
    <name evidence="2" type="ORF">CN307_20925</name>
</gene>
<comment type="caution">
    <text evidence="2">The sequence shown here is derived from an EMBL/GenBank/DDBJ whole genome shotgun (WGS) entry which is preliminary data.</text>
</comment>
<feature type="transmembrane region" description="Helical" evidence="1">
    <location>
        <begin position="239"/>
        <end position="260"/>
    </location>
</feature>
<evidence type="ECO:0000313" key="3">
    <source>
        <dbReference type="Proteomes" id="UP000220032"/>
    </source>
</evidence>
<organism evidence="2 3">
    <name type="scientific">Bacillus cereus</name>
    <dbReference type="NCBI Taxonomy" id="1396"/>
    <lineage>
        <taxon>Bacteria</taxon>
        <taxon>Bacillati</taxon>
        <taxon>Bacillota</taxon>
        <taxon>Bacilli</taxon>
        <taxon>Bacillales</taxon>
        <taxon>Bacillaceae</taxon>
        <taxon>Bacillus</taxon>
        <taxon>Bacillus cereus group</taxon>
    </lineage>
</organism>
<dbReference type="RefSeq" id="WP_098343281.1">
    <property type="nucleotide sequence ID" value="NZ_NTRR01000033.1"/>
</dbReference>
<dbReference type="AlphaFoldDB" id="A0A2A8ZW92"/>
<evidence type="ECO:0000256" key="1">
    <source>
        <dbReference type="SAM" id="Phobius"/>
    </source>
</evidence>
<keyword evidence="1" id="KW-0472">Membrane</keyword>
<feature type="transmembrane region" description="Helical" evidence="1">
    <location>
        <begin position="12"/>
        <end position="33"/>
    </location>
</feature>